<dbReference type="GO" id="GO:0020037">
    <property type="term" value="F:heme binding"/>
    <property type="evidence" value="ECO:0007669"/>
    <property type="project" value="InterPro"/>
</dbReference>
<evidence type="ECO:0000256" key="5">
    <source>
        <dbReference type="ARBA" id="ARBA00023136"/>
    </source>
</evidence>
<keyword evidence="5 7" id="KW-0472">Membrane</keyword>
<feature type="transmembrane region" description="Helical" evidence="7">
    <location>
        <begin position="763"/>
        <end position="783"/>
    </location>
</feature>
<dbReference type="AlphaFoldDB" id="A0A2S7T5D1"/>
<evidence type="ECO:0000259" key="9">
    <source>
        <dbReference type="Pfam" id="PF05140"/>
    </source>
</evidence>
<evidence type="ECO:0000256" key="4">
    <source>
        <dbReference type="ARBA" id="ARBA00022989"/>
    </source>
</evidence>
<dbReference type="RefSeq" id="WP_105000785.1">
    <property type="nucleotide sequence ID" value="NZ_MQVX01000001.1"/>
</dbReference>
<dbReference type="PANTHER" id="PTHR30071">
    <property type="entry name" value="HEME EXPORTER PROTEIN C"/>
    <property type="match status" value="1"/>
</dbReference>
<dbReference type="GO" id="GO:0005886">
    <property type="term" value="C:plasma membrane"/>
    <property type="evidence" value="ECO:0007669"/>
    <property type="project" value="TreeGrafter"/>
</dbReference>
<reference evidence="11" key="1">
    <citation type="submission" date="2016-11" db="EMBL/GenBank/DDBJ databases">
        <title>Trade-off between light-utilization and light-protection in marine flavobacteria.</title>
        <authorList>
            <person name="Kumagai Y."/>
            <person name="Yoshizawa S."/>
            <person name="Kogure K."/>
        </authorList>
    </citation>
    <scope>NUCLEOTIDE SEQUENCE [LARGE SCALE GENOMIC DNA]</scope>
    <source>
        <strain evidence="11">SG-18</strain>
    </source>
</reference>
<feature type="transmembrane region" description="Helical" evidence="7">
    <location>
        <begin position="829"/>
        <end position="845"/>
    </location>
</feature>
<dbReference type="InterPro" id="IPR007816">
    <property type="entry name" value="ResB-like_domain"/>
</dbReference>
<organism evidence="10 11">
    <name type="scientific">Aureicoccus marinus</name>
    <dbReference type="NCBI Taxonomy" id="754435"/>
    <lineage>
        <taxon>Bacteria</taxon>
        <taxon>Pseudomonadati</taxon>
        <taxon>Bacteroidota</taxon>
        <taxon>Flavobacteriia</taxon>
        <taxon>Flavobacteriales</taxon>
        <taxon>Flavobacteriaceae</taxon>
        <taxon>Aureicoccus</taxon>
    </lineage>
</organism>
<dbReference type="GO" id="GO:0017004">
    <property type="term" value="P:cytochrome complex assembly"/>
    <property type="evidence" value="ECO:0007669"/>
    <property type="project" value="UniProtKB-KW"/>
</dbReference>
<evidence type="ECO:0000256" key="7">
    <source>
        <dbReference type="SAM" id="Phobius"/>
    </source>
</evidence>
<keyword evidence="4 7" id="KW-1133">Transmembrane helix</keyword>
<keyword evidence="2 7" id="KW-0812">Transmembrane</keyword>
<keyword evidence="6" id="KW-0175">Coiled coil</keyword>
<feature type="domain" description="ResB-like" evidence="9">
    <location>
        <begin position="346"/>
        <end position="421"/>
    </location>
</feature>
<feature type="transmembrane region" description="Helical" evidence="7">
    <location>
        <begin position="935"/>
        <end position="954"/>
    </location>
</feature>
<name>A0A2S7T5D1_9FLAO</name>
<evidence type="ECO:0000256" key="1">
    <source>
        <dbReference type="ARBA" id="ARBA00004141"/>
    </source>
</evidence>
<feature type="transmembrane region" description="Helical" evidence="7">
    <location>
        <begin position="77"/>
        <end position="99"/>
    </location>
</feature>
<feature type="transmembrane region" description="Helical" evidence="7">
    <location>
        <begin position="999"/>
        <end position="1023"/>
    </location>
</feature>
<feature type="transmembrane region" description="Helical" evidence="7">
    <location>
        <begin position="795"/>
        <end position="817"/>
    </location>
</feature>
<dbReference type="InterPro" id="IPR045062">
    <property type="entry name" value="Cyt_c_biogenesis_CcsA/CcmC"/>
</dbReference>
<feature type="transmembrane region" description="Helical" evidence="7">
    <location>
        <begin position="43"/>
        <end position="65"/>
    </location>
</feature>
<evidence type="ECO:0000256" key="3">
    <source>
        <dbReference type="ARBA" id="ARBA00022748"/>
    </source>
</evidence>
<evidence type="ECO:0000313" key="10">
    <source>
        <dbReference type="EMBL" id="PQJ15132.1"/>
    </source>
</evidence>
<dbReference type="OrthoDB" id="9814290at2"/>
<comment type="caution">
    <text evidence="10">The sequence shown here is derived from an EMBL/GenBank/DDBJ whole genome shotgun (WGS) entry which is preliminary data.</text>
</comment>
<sequence length="1064" mass="121320">MLDTLKKVLFSTKLTAVLFLVFSLAMALGTFIESWYSTETARIYIYNATWFEVIMVFFVINFIGNIERYRLWRWEKWPLLALHLSWILIIVGAGVTRYISFEGMMPIREGESEKVFYSDKTYLSLLVDGDINGELQRKTIEDELLATPEGKRGSLPWKSDFNGQRFDVRYKGFIRGVKEGVIENPNGQSLLKIVEAGDGQRHEHYLESGKVNSIHNVLFALNNYTKGAININTTDGGYTIDSPFEGSFMRMADQFQGQVAADSVQELQLRSLYQMAGMQFVFPEPLIKGSYGIVKLPEEEVTKESADAIVLEFRTGGQSVTKEIMGGKGRREFSDPFTLGGLTFSASYGSKIHELPFSIRLNDFIAEKYPGTERSYSSFMSRITVEDERSFDYDIYMNHILDHQGYRFFQSSFQPDEKGTVLSVNHDAWGTWISYIGYFLLYAGLLGLMFFGKTRFKELANSLEKLKKKKKALMEANRAKEAAMALILFFSIGGLQAQQADDHAHGTLPTQAQVDSMIIANTVAPEHAALFGSLVIQDDEGRMKPINTFSSELLRKLSFKNSYQNLNPDQVLLSMMLNPGLWFNTEFIALDKKAQNDSIRKIIGVEKGQKYVKVVDFFDGEGNNKLQPYLMDAYATNVPNKFQQDFKDVDLRLGLLNRGLTGEIVKIFPLLDDPNNKWISALEFRSGNFQVSDSLYANFVRNGMPYYLSELQKAIQTGDYTEADKMVKAFKKNQRNHGSEVLPSERKINTEIRYNKLDIFNKLYRYYALFGLLLFFVLVAQIFKDRKVWRVIVRTFQVLIILSFVYHTFGLIMRWYISGHAPWSDAYESILYVAWATMGMGLALGRKSNLTLAASTFVASILLWIAHQSWVDPSIANLQPVLDSYWLMIHVAVIVGSYGPLTVGMILGVVSLILILLTNQQNKDRMKISLKEITIVNELTLTIGLVMLTIGNFLGGQWANESWGRYWGWDPKETWALISILIYAFVLHMRLVPALRGQWLFNFASVVAFASIMMTYFGVNFYLVGLHSYASGDQVITPAFVWYTVLGVLILGGFSWRKYRIWYR</sequence>
<feature type="transmembrane region" description="Helical" evidence="7">
    <location>
        <begin position="974"/>
        <end position="992"/>
    </location>
</feature>
<dbReference type="EMBL" id="MQVX01000001">
    <property type="protein sequence ID" value="PQJ15132.1"/>
    <property type="molecule type" value="Genomic_DNA"/>
</dbReference>
<proteinExistence type="predicted"/>
<protein>
    <submittedName>
        <fullName evidence="10">Cytochrome C biogenesis protein</fullName>
    </submittedName>
</protein>
<comment type="subcellular location">
    <subcellularLocation>
        <location evidence="1">Membrane</location>
        <topology evidence="1">Multi-pass membrane protein</topology>
    </subcellularLocation>
</comment>
<evidence type="ECO:0000256" key="6">
    <source>
        <dbReference type="SAM" id="Coils"/>
    </source>
</evidence>
<keyword evidence="3" id="KW-0201">Cytochrome c-type biogenesis</keyword>
<feature type="transmembrane region" description="Helical" evidence="7">
    <location>
        <begin position="887"/>
        <end position="915"/>
    </location>
</feature>
<dbReference type="PANTHER" id="PTHR30071:SF1">
    <property type="entry name" value="CYTOCHROME B_B6 PROTEIN-RELATED"/>
    <property type="match status" value="1"/>
</dbReference>
<feature type="transmembrane region" description="Helical" evidence="7">
    <location>
        <begin position="850"/>
        <end position="867"/>
    </location>
</feature>
<evidence type="ECO:0000313" key="11">
    <source>
        <dbReference type="Proteomes" id="UP000239366"/>
    </source>
</evidence>
<feature type="transmembrane region" description="Helical" evidence="7">
    <location>
        <begin position="1035"/>
        <end position="1056"/>
    </location>
</feature>
<accession>A0A2S7T5D1</accession>
<gene>
    <name evidence="10" type="ORF">BST99_04770</name>
</gene>
<dbReference type="Proteomes" id="UP000239366">
    <property type="component" value="Unassembled WGS sequence"/>
</dbReference>
<dbReference type="InterPro" id="IPR002541">
    <property type="entry name" value="Cyt_c_assembly"/>
</dbReference>
<evidence type="ECO:0000256" key="2">
    <source>
        <dbReference type="ARBA" id="ARBA00022692"/>
    </source>
</evidence>
<feature type="coiled-coil region" evidence="6">
    <location>
        <begin position="456"/>
        <end position="486"/>
    </location>
</feature>
<feature type="domain" description="Cytochrome c assembly protein" evidence="8">
    <location>
        <begin position="823"/>
        <end position="1027"/>
    </location>
</feature>
<evidence type="ECO:0000259" key="8">
    <source>
        <dbReference type="Pfam" id="PF01578"/>
    </source>
</evidence>
<dbReference type="Pfam" id="PF05140">
    <property type="entry name" value="ResB"/>
    <property type="match status" value="1"/>
</dbReference>
<dbReference type="Pfam" id="PF01578">
    <property type="entry name" value="Cytochrom_C_asm"/>
    <property type="match status" value="1"/>
</dbReference>
<feature type="transmembrane region" description="Helical" evidence="7">
    <location>
        <begin position="432"/>
        <end position="451"/>
    </location>
</feature>
<keyword evidence="11" id="KW-1185">Reference proteome</keyword>